<reference evidence="2 3" key="1">
    <citation type="submission" date="2021-06" db="EMBL/GenBank/DDBJ databases">
        <title>Caerostris extrusa draft genome.</title>
        <authorList>
            <person name="Kono N."/>
            <person name="Arakawa K."/>
        </authorList>
    </citation>
    <scope>NUCLEOTIDE SEQUENCE [LARGE SCALE GENOMIC DNA]</scope>
</reference>
<feature type="region of interest" description="Disordered" evidence="1">
    <location>
        <begin position="63"/>
        <end position="98"/>
    </location>
</feature>
<protein>
    <submittedName>
        <fullName evidence="2">Uncharacterized protein</fullName>
    </submittedName>
</protein>
<evidence type="ECO:0000313" key="2">
    <source>
        <dbReference type="EMBL" id="GIY43632.1"/>
    </source>
</evidence>
<gene>
    <name evidence="2" type="ORF">CEXT_452381</name>
</gene>
<sequence length="124" mass="13608">MWFSVTAYPTNTLHPTLQILHVSSDLRIPPFLQGRRCKLLGCSCEDDTLLSAPVNCNPVQLEGHTRVSSSSKGKRRKRKKTRSKRSSVSPGMHRDPIGRLGCAFSSQLHLTGAGASTLASLNHR</sequence>
<accession>A0AAV4TFR1</accession>
<dbReference type="EMBL" id="BPLR01011000">
    <property type="protein sequence ID" value="GIY43632.1"/>
    <property type="molecule type" value="Genomic_DNA"/>
</dbReference>
<dbReference type="Proteomes" id="UP001054945">
    <property type="component" value="Unassembled WGS sequence"/>
</dbReference>
<dbReference type="AlphaFoldDB" id="A0AAV4TFR1"/>
<proteinExistence type="predicted"/>
<evidence type="ECO:0000313" key="3">
    <source>
        <dbReference type="Proteomes" id="UP001054945"/>
    </source>
</evidence>
<organism evidence="2 3">
    <name type="scientific">Caerostris extrusa</name>
    <name type="common">Bark spider</name>
    <name type="synonym">Caerostris bankana</name>
    <dbReference type="NCBI Taxonomy" id="172846"/>
    <lineage>
        <taxon>Eukaryota</taxon>
        <taxon>Metazoa</taxon>
        <taxon>Ecdysozoa</taxon>
        <taxon>Arthropoda</taxon>
        <taxon>Chelicerata</taxon>
        <taxon>Arachnida</taxon>
        <taxon>Araneae</taxon>
        <taxon>Araneomorphae</taxon>
        <taxon>Entelegynae</taxon>
        <taxon>Araneoidea</taxon>
        <taxon>Araneidae</taxon>
        <taxon>Caerostris</taxon>
    </lineage>
</organism>
<name>A0AAV4TFR1_CAEEX</name>
<comment type="caution">
    <text evidence="2">The sequence shown here is derived from an EMBL/GenBank/DDBJ whole genome shotgun (WGS) entry which is preliminary data.</text>
</comment>
<evidence type="ECO:0000256" key="1">
    <source>
        <dbReference type="SAM" id="MobiDB-lite"/>
    </source>
</evidence>
<feature type="compositionally biased region" description="Basic residues" evidence="1">
    <location>
        <begin position="72"/>
        <end position="85"/>
    </location>
</feature>
<keyword evidence="3" id="KW-1185">Reference proteome</keyword>